<name>A0A6J8A9Z2_MYTCO</name>
<gene>
    <name evidence="2" type="ORF">MCOR_5737</name>
</gene>
<keyword evidence="3" id="KW-1185">Reference proteome</keyword>
<accession>A0A6J8A9Z2</accession>
<organism evidence="2 3">
    <name type="scientific">Mytilus coruscus</name>
    <name type="common">Sea mussel</name>
    <dbReference type="NCBI Taxonomy" id="42192"/>
    <lineage>
        <taxon>Eukaryota</taxon>
        <taxon>Metazoa</taxon>
        <taxon>Spiralia</taxon>
        <taxon>Lophotrochozoa</taxon>
        <taxon>Mollusca</taxon>
        <taxon>Bivalvia</taxon>
        <taxon>Autobranchia</taxon>
        <taxon>Pteriomorphia</taxon>
        <taxon>Mytilida</taxon>
        <taxon>Mytiloidea</taxon>
        <taxon>Mytilidae</taxon>
        <taxon>Mytilinae</taxon>
        <taxon>Mytilus</taxon>
    </lineage>
</organism>
<dbReference type="Proteomes" id="UP000507470">
    <property type="component" value="Unassembled WGS sequence"/>
</dbReference>
<dbReference type="OrthoDB" id="6181368at2759"/>
<dbReference type="EMBL" id="CACVKT020001076">
    <property type="protein sequence ID" value="CAC5364828.1"/>
    <property type="molecule type" value="Genomic_DNA"/>
</dbReference>
<proteinExistence type="predicted"/>
<evidence type="ECO:0000313" key="2">
    <source>
        <dbReference type="EMBL" id="CAC5364828.1"/>
    </source>
</evidence>
<evidence type="ECO:0000313" key="3">
    <source>
        <dbReference type="Proteomes" id="UP000507470"/>
    </source>
</evidence>
<evidence type="ECO:0000256" key="1">
    <source>
        <dbReference type="SAM" id="MobiDB-lite"/>
    </source>
</evidence>
<protein>
    <submittedName>
        <fullName evidence="2">Uncharacterized protein</fullName>
    </submittedName>
</protein>
<reference evidence="2 3" key="1">
    <citation type="submission" date="2020-06" db="EMBL/GenBank/DDBJ databases">
        <authorList>
            <person name="Li R."/>
            <person name="Bekaert M."/>
        </authorList>
    </citation>
    <scope>NUCLEOTIDE SEQUENCE [LARGE SCALE GENOMIC DNA]</scope>
    <source>
        <strain evidence="3">wild</strain>
    </source>
</reference>
<dbReference type="AlphaFoldDB" id="A0A6J8A9Z2"/>
<sequence length="241" mass="27076">MRPRRHNSENNRNWLKVTYLEKVKEMGIGVNATWKVEMLRQLYLANKPKTTSITIPETSNQPPVNELQNSTNTNDQEVGLYHPSTFPIVNVTRIHTPGNALNLNSVVLFRESAAAFTSATETLSKIAKLMLKQSNTENVTEKESTTTTIESAIRCSNSRLTDSAAKATSTGKVYYVEDLPKMDFVASSIEKQIIEGRDINLATLLARKYDIPQNQTMQSRGFTVELSSKKDVRLDHNLSIE</sequence>
<feature type="region of interest" description="Disordered" evidence="1">
    <location>
        <begin position="53"/>
        <end position="73"/>
    </location>
</feature>